<reference evidence="8 9" key="1">
    <citation type="journal article" date="2009" name="Nat. Biotechnol.">
        <title>Genome sequence of the recombinant protein production host Pichia pastoris.</title>
        <authorList>
            <person name="De Schutter K."/>
            <person name="Lin Y.C."/>
            <person name="Tiels P."/>
            <person name="Van Hecke A."/>
            <person name="Glinka S."/>
            <person name="Weber-Lehmann J."/>
            <person name="Rouze P."/>
            <person name="Van de Peer Y."/>
            <person name="Callewaert N."/>
        </authorList>
    </citation>
    <scope>NUCLEOTIDE SEQUENCE [LARGE SCALE GENOMIC DNA]</scope>
    <source>
        <strain evidence="9">GS115 / ATCC 20864</strain>
    </source>
</reference>
<dbReference type="SUPFAM" id="SSF52518">
    <property type="entry name" value="Thiamin diphosphate-binding fold (THDP-binding)"/>
    <property type="match status" value="2"/>
</dbReference>
<dbReference type="Proteomes" id="UP000000314">
    <property type="component" value="Chromosome 1"/>
</dbReference>
<dbReference type="Gene3D" id="3.40.50.1220">
    <property type="entry name" value="TPP-binding domain"/>
    <property type="match status" value="1"/>
</dbReference>
<organism evidence="8 9">
    <name type="scientific">Komagataella phaffii (strain GS115 / ATCC 20864)</name>
    <name type="common">Yeast</name>
    <name type="synonym">Pichia pastoris</name>
    <dbReference type="NCBI Taxonomy" id="644223"/>
    <lineage>
        <taxon>Eukaryota</taxon>
        <taxon>Fungi</taxon>
        <taxon>Dikarya</taxon>
        <taxon>Ascomycota</taxon>
        <taxon>Saccharomycotina</taxon>
        <taxon>Pichiomycetes</taxon>
        <taxon>Pichiales</taxon>
        <taxon>Pichiaceae</taxon>
        <taxon>Komagataella</taxon>
    </lineage>
</organism>
<dbReference type="InterPro" id="IPR012001">
    <property type="entry name" value="Thiamin_PyroP_enz_TPP-bd_dom"/>
</dbReference>
<dbReference type="PANTHER" id="PTHR43710">
    <property type="entry name" value="2-HYDROXYACYL-COA LYASE"/>
    <property type="match status" value="1"/>
</dbReference>
<dbReference type="GO" id="GO:0000287">
    <property type="term" value="F:magnesium ion binding"/>
    <property type="evidence" value="ECO:0007669"/>
    <property type="project" value="InterPro"/>
</dbReference>
<dbReference type="Gene3D" id="3.40.50.970">
    <property type="match status" value="1"/>
</dbReference>
<comment type="cofactor">
    <cofactor evidence="1">
        <name>thiamine diphosphate</name>
        <dbReference type="ChEBI" id="CHEBI:58937"/>
    </cofactor>
</comment>
<dbReference type="GO" id="GO:0030976">
    <property type="term" value="F:thiamine pyrophosphate binding"/>
    <property type="evidence" value="ECO:0007669"/>
    <property type="project" value="InterPro"/>
</dbReference>
<dbReference type="Pfam" id="PF02776">
    <property type="entry name" value="TPP_enzyme_N"/>
    <property type="match status" value="1"/>
</dbReference>
<dbReference type="eggNOG" id="KOG1185">
    <property type="taxonomic scope" value="Eukaryota"/>
</dbReference>
<dbReference type="AlphaFoldDB" id="C4QWZ8"/>
<accession>C4QWZ8</accession>
<dbReference type="GeneID" id="8196524"/>
<name>C4QWZ8_KOMPG</name>
<evidence type="ECO:0000256" key="1">
    <source>
        <dbReference type="ARBA" id="ARBA00001964"/>
    </source>
</evidence>
<dbReference type="SMR" id="C4QWZ8"/>
<dbReference type="InterPro" id="IPR029061">
    <property type="entry name" value="THDP-binding"/>
</dbReference>
<evidence type="ECO:0000256" key="2">
    <source>
        <dbReference type="ARBA" id="ARBA00022723"/>
    </source>
</evidence>
<evidence type="ECO:0000256" key="3">
    <source>
        <dbReference type="ARBA" id="ARBA00022842"/>
    </source>
</evidence>
<keyword evidence="9" id="KW-1185">Reference proteome</keyword>
<dbReference type="Pfam" id="PF00205">
    <property type="entry name" value="TPP_enzyme_M"/>
    <property type="match status" value="1"/>
</dbReference>
<dbReference type="InParanoid" id="C4QWZ8"/>
<keyword evidence="5" id="KW-0456">Lyase</keyword>
<keyword evidence="3" id="KW-0460">Magnesium</keyword>
<dbReference type="OMA" id="RICDIGP"/>
<dbReference type="RefSeq" id="XP_002490052.1">
    <property type="nucleotide sequence ID" value="XM_002490007.1"/>
</dbReference>
<dbReference type="STRING" id="644223.C4QWZ8"/>
<dbReference type="KEGG" id="ppa:PAS_chr1-1_0394"/>
<dbReference type="GO" id="GO:0016829">
    <property type="term" value="F:lyase activity"/>
    <property type="evidence" value="ECO:0007669"/>
    <property type="project" value="UniProtKB-KW"/>
</dbReference>
<evidence type="ECO:0000313" key="9">
    <source>
        <dbReference type="Proteomes" id="UP000000314"/>
    </source>
</evidence>
<proteinExistence type="predicted"/>
<evidence type="ECO:0000259" key="7">
    <source>
        <dbReference type="Pfam" id="PF02776"/>
    </source>
</evidence>
<protein>
    <submittedName>
        <fullName evidence="8">Uncharacterized protein</fullName>
    </submittedName>
</protein>
<keyword evidence="4" id="KW-0786">Thiamine pyrophosphate</keyword>
<dbReference type="GO" id="GO:0001561">
    <property type="term" value="P:fatty acid alpha-oxidation"/>
    <property type="evidence" value="ECO:0007669"/>
    <property type="project" value="TreeGrafter"/>
</dbReference>
<dbReference type="CDD" id="cd07035">
    <property type="entry name" value="TPP_PYR_POX_like"/>
    <property type="match status" value="1"/>
</dbReference>
<dbReference type="EMBL" id="FN392319">
    <property type="protein sequence ID" value="CAY67771.1"/>
    <property type="molecule type" value="Genomic_DNA"/>
</dbReference>
<keyword evidence="2" id="KW-0479">Metal-binding</keyword>
<dbReference type="SUPFAM" id="SSF52467">
    <property type="entry name" value="DHS-like NAD/FAD-binding domain"/>
    <property type="match status" value="1"/>
</dbReference>
<sequence>MSDGAELIAKAVSVLGIDTVFGIDDSTTNPLLKWFELTKIDVIKAPSQKFASFASTMHGYIKSSPAILLLPGSSQFLDGLSGISNAQYQRWPLIVITVSTDEEDFSHLCTSFVKFYQRCSAPDRIQKVLTQAFKSSINGRSGPTHIHFDSSVLTAPVEDNLKQLTTKNPYTKFSLRPASNKLDDIVFLLTKARYPLIVVGKAAASSYNAHIQLRSLVQNFHLPFVTTTMARGTVPDFSQHSFTVIANESIENSDFLILVGTSLKELSQNNFNSFNKKNKRVKVIQIDNVPEEIEDDYIPSIDTVYELALVGDLYDILEALNEKLQAFDYVARSPLTYLSELRDQKLRIFTQLETARSPENSMNLFYAFRSIRESFQDYQDDVYNVVEGFDLSNEFSSLLYPVFLPKQLIDVTSLPVPGNGLLYAMSLKAIERTRLAVFFFKENAPLTFNVTDLITSISNDLPVICIIFNETKSCRYDLLCQSLTIDGFSATTTKDLETSLKLGIQAYLTRKRSIVIDIQIESLSEPTLNVNLVPKM</sequence>
<dbReference type="OrthoDB" id="10006023at2759"/>
<dbReference type="InterPro" id="IPR012000">
    <property type="entry name" value="Thiamin_PyroP_enz_cen_dom"/>
</dbReference>
<dbReference type="HOGENOM" id="CLU_013748_3_3_1"/>
<feature type="domain" description="Thiamine pyrophosphate enzyme central" evidence="6">
    <location>
        <begin position="183"/>
        <end position="320"/>
    </location>
</feature>
<evidence type="ECO:0000256" key="5">
    <source>
        <dbReference type="ARBA" id="ARBA00023239"/>
    </source>
</evidence>
<dbReference type="PANTHER" id="PTHR43710:SF2">
    <property type="entry name" value="2-HYDROXYACYL-COA LYASE 1"/>
    <property type="match status" value="1"/>
</dbReference>
<dbReference type="FunCoup" id="C4QWZ8">
    <property type="interactions" value="428"/>
</dbReference>
<evidence type="ECO:0000256" key="4">
    <source>
        <dbReference type="ARBA" id="ARBA00023052"/>
    </source>
</evidence>
<evidence type="ECO:0000313" key="8">
    <source>
        <dbReference type="EMBL" id="CAY67771.1"/>
    </source>
</evidence>
<gene>
    <name evidence="8" type="ordered locus">PAS_chr1-1_0394</name>
</gene>
<feature type="domain" description="Thiamine pyrophosphate enzyme N-terminal TPP-binding" evidence="7">
    <location>
        <begin position="3"/>
        <end position="106"/>
    </location>
</feature>
<evidence type="ECO:0000259" key="6">
    <source>
        <dbReference type="Pfam" id="PF00205"/>
    </source>
</evidence>
<dbReference type="InterPro" id="IPR029035">
    <property type="entry name" value="DHS-like_NAD/FAD-binding_dom"/>
</dbReference>
<dbReference type="InterPro" id="IPR045025">
    <property type="entry name" value="HACL1-like"/>
</dbReference>